<feature type="region of interest" description="Disordered" evidence="2">
    <location>
        <begin position="77"/>
        <end position="101"/>
    </location>
</feature>
<evidence type="ECO:0000259" key="3">
    <source>
        <dbReference type="PROSITE" id="PS50891"/>
    </source>
</evidence>
<name>A0A6A1WK00_9ROSI</name>
<dbReference type="PANTHER" id="PTHR31304">
    <property type="entry name" value="LOB DOMAIN-CONTAINING PROTEIN 38"/>
    <property type="match status" value="1"/>
</dbReference>
<evidence type="ECO:0000313" key="5">
    <source>
        <dbReference type="Proteomes" id="UP000516437"/>
    </source>
</evidence>
<keyword evidence="5" id="KW-1185">Reference proteome</keyword>
<evidence type="ECO:0000256" key="2">
    <source>
        <dbReference type="SAM" id="MobiDB-lite"/>
    </source>
</evidence>
<comment type="similarity">
    <text evidence="1">Belongs to the LOB domain-containing protein family.</text>
</comment>
<dbReference type="GO" id="GO:0010468">
    <property type="term" value="P:regulation of gene expression"/>
    <property type="evidence" value="ECO:0007669"/>
    <property type="project" value="TreeGrafter"/>
</dbReference>
<dbReference type="EMBL" id="RXIC02000020">
    <property type="protein sequence ID" value="KAB1223200.1"/>
    <property type="molecule type" value="Genomic_DNA"/>
</dbReference>
<dbReference type="PROSITE" id="PS50891">
    <property type="entry name" value="LOB"/>
    <property type="match status" value="1"/>
</dbReference>
<dbReference type="Pfam" id="PF03195">
    <property type="entry name" value="LOB"/>
    <property type="match status" value="1"/>
</dbReference>
<accession>A0A6A1WK00</accession>
<sequence length="328" mass="36306">MLAPSWCPNEVRRLSKQHNKEIDPTVKVHQRSKQTKKSDIRRSIYAKNRVLRKHGAALAQSLEDILHDLDLDNRTPPWVPHTALPTQPGQHPHPHSHSSVPWLDPHDKSLREGKMSCNGCRVLRKGCSETCVLRSCLQWIESPAAQGNAVLLLAKFFGRSDLISFVSAVPESHRAPLFQSLLYEACGRTVNPVDGAVGLLSRGKWHVCQLAVETVLAGGTLRPMTDVTSTGILQDALRTDESTLQNLCRPSAPYMHEAQPSDPPTLALAPKFADDITSAMRRPAASPWSHYPRVERSIDVTASLKSEESETTNFGSSGDDRQLLNLFV</sequence>
<reference evidence="4 5" key="1">
    <citation type="journal article" date="2019" name="Plant Biotechnol. J.">
        <title>The red bayberry genome and genetic basis of sex determination.</title>
        <authorList>
            <person name="Jia H.M."/>
            <person name="Jia H.J."/>
            <person name="Cai Q.L."/>
            <person name="Wang Y."/>
            <person name="Zhao H.B."/>
            <person name="Yang W.F."/>
            <person name="Wang G.Y."/>
            <person name="Li Y.H."/>
            <person name="Zhan D.L."/>
            <person name="Shen Y.T."/>
            <person name="Niu Q.F."/>
            <person name="Chang L."/>
            <person name="Qiu J."/>
            <person name="Zhao L."/>
            <person name="Xie H.B."/>
            <person name="Fu W.Y."/>
            <person name="Jin J."/>
            <person name="Li X.W."/>
            <person name="Jiao Y."/>
            <person name="Zhou C.C."/>
            <person name="Tu T."/>
            <person name="Chai C.Y."/>
            <person name="Gao J.L."/>
            <person name="Fan L.J."/>
            <person name="van de Weg E."/>
            <person name="Wang J.Y."/>
            <person name="Gao Z.S."/>
        </authorList>
    </citation>
    <scope>NUCLEOTIDE SEQUENCE [LARGE SCALE GENOMIC DNA]</scope>
    <source>
        <tissue evidence="4">Leaves</tissue>
    </source>
</reference>
<dbReference type="Proteomes" id="UP000516437">
    <property type="component" value="Chromosome 2"/>
</dbReference>
<comment type="caution">
    <text evidence="4">The sequence shown here is derived from an EMBL/GenBank/DDBJ whole genome shotgun (WGS) entry which is preliminary data.</text>
</comment>
<dbReference type="PANTHER" id="PTHR31304:SF38">
    <property type="entry name" value="LOB DOMAIN-CONTAINING PROTEIN"/>
    <property type="match status" value="1"/>
</dbReference>
<proteinExistence type="inferred from homology"/>
<protein>
    <submittedName>
        <fullName evidence="4">LOB domain-containing protein 38</fullName>
    </submittedName>
</protein>
<evidence type="ECO:0000313" key="4">
    <source>
        <dbReference type="EMBL" id="KAB1223200.1"/>
    </source>
</evidence>
<dbReference type="OrthoDB" id="1922547at2759"/>
<dbReference type="InterPro" id="IPR004883">
    <property type="entry name" value="LOB"/>
</dbReference>
<organism evidence="4 5">
    <name type="scientific">Morella rubra</name>
    <name type="common">Chinese bayberry</name>
    <dbReference type="NCBI Taxonomy" id="262757"/>
    <lineage>
        <taxon>Eukaryota</taxon>
        <taxon>Viridiplantae</taxon>
        <taxon>Streptophyta</taxon>
        <taxon>Embryophyta</taxon>
        <taxon>Tracheophyta</taxon>
        <taxon>Spermatophyta</taxon>
        <taxon>Magnoliopsida</taxon>
        <taxon>eudicotyledons</taxon>
        <taxon>Gunneridae</taxon>
        <taxon>Pentapetalae</taxon>
        <taxon>rosids</taxon>
        <taxon>fabids</taxon>
        <taxon>Fagales</taxon>
        <taxon>Myricaceae</taxon>
        <taxon>Morella</taxon>
    </lineage>
</organism>
<feature type="domain" description="LOB" evidence="3">
    <location>
        <begin position="115"/>
        <end position="221"/>
    </location>
</feature>
<dbReference type="SMR" id="A0A6A1WK00"/>
<evidence type="ECO:0000256" key="1">
    <source>
        <dbReference type="ARBA" id="ARBA00005474"/>
    </source>
</evidence>
<dbReference type="AlphaFoldDB" id="A0A6A1WK00"/>
<gene>
    <name evidence="4" type="ORF">CJ030_MR2G011937</name>
</gene>